<protein>
    <submittedName>
        <fullName evidence="2">DUF559 domain-containing protein</fullName>
    </submittedName>
</protein>
<dbReference type="Pfam" id="PF04480">
    <property type="entry name" value="DUF559"/>
    <property type="match status" value="1"/>
</dbReference>
<evidence type="ECO:0000313" key="3">
    <source>
        <dbReference type="Proteomes" id="UP001251849"/>
    </source>
</evidence>
<dbReference type="Proteomes" id="UP001251849">
    <property type="component" value="Unassembled WGS sequence"/>
</dbReference>
<reference evidence="2 3" key="1">
    <citation type="submission" date="2023-08" db="EMBL/GenBank/DDBJ databases">
        <title>Microbacterium aquilitoris sp. nov. and Microbacterium gwkjibeachense sp. nov., isolated from beach.</title>
        <authorList>
            <person name="Lee S.D."/>
            <person name="Yang H."/>
            <person name="Kim I."/>
        </authorList>
    </citation>
    <scope>NUCLEOTIDE SEQUENCE [LARGE SCALE GENOMIC DNA]</scope>
    <source>
        <strain evidence="2 3">KSW4-11</strain>
    </source>
</reference>
<dbReference type="SUPFAM" id="SSF52980">
    <property type="entry name" value="Restriction endonuclease-like"/>
    <property type="match status" value="1"/>
</dbReference>
<organism evidence="2 3">
    <name type="scientific">Microbacterium gawkjiense</name>
    <dbReference type="NCBI Taxonomy" id="3067309"/>
    <lineage>
        <taxon>Bacteria</taxon>
        <taxon>Bacillati</taxon>
        <taxon>Actinomycetota</taxon>
        <taxon>Actinomycetes</taxon>
        <taxon>Micrococcales</taxon>
        <taxon>Microbacteriaceae</taxon>
        <taxon>Microbacterium</taxon>
    </lineage>
</organism>
<gene>
    <name evidence="2" type="ORF">Q9S71_14035</name>
</gene>
<dbReference type="InterPro" id="IPR011335">
    <property type="entry name" value="Restrct_endonuc-II-like"/>
</dbReference>
<dbReference type="EMBL" id="JAUZVV010000002">
    <property type="protein sequence ID" value="MDT3317944.1"/>
    <property type="molecule type" value="Genomic_DNA"/>
</dbReference>
<dbReference type="Gene3D" id="3.40.960.10">
    <property type="entry name" value="VSR Endonuclease"/>
    <property type="match status" value="1"/>
</dbReference>
<proteinExistence type="predicted"/>
<dbReference type="InterPro" id="IPR007569">
    <property type="entry name" value="DUF559"/>
</dbReference>
<name>A0ABU3GDR3_9MICO</name>
<dbReference type="RefSeq" id="WP_311862990.1">
    <property type="nucleotide sequence ID" value="NZ_JAUZVV010000002.1"/>
</dbReference>
<sequence>MTSSHDRRAFAAEAETLLAVRSQTAHELRSAGMSKRSIARAAADGMILAVRRGRYVASDAPVDVIRAARVGGRLTCVSALRLLGIFTLASEDLHVHVPPHAARLRIPQEGAFRHWSPPIGQRPSGAGISHPWDLLAHAIVCQPPAAAVATLDSALHRGLVAPSELDLVFAAVPRKYRVIRNLLDGRAESGPESLMRLILRRLGVRVELQVRIDGVGRVDLLVDGWLVVECDSDAHHSGPLAHRVDRGRDLALAALGYTTLRPMAADIMWNPDRVVAAVRGLLRARRR</sequence>
<evidence type="ECO:0000259" key="1">
    <source>
        <dbReference type="Pfam" id="PF04480"/>
    </source>
</evidence>
<evidence type="ECO:0000313" key="2">
    <source>
        <dbReference type="EMBL" id="MDT3317944.1"/>
    </source>
</evidence>
<accession>A0ABU3GDR3</accession>
<comment type="caution">
    <text evidence="2">The sequence shown here is derived from an EMBL/GenBank/DDBJ whole genome shotgun (WGS) entry which is preliminary data.</text>
</comment>
<keyword evidence="3" id="KW-1185">Reference proteome</keyword>
<feature type="domain" description="DUF559" evidence="1">
    <location>
        <begin position="224"/>
        <end position="279"/>
    </location>
</feature>